<comment type="subcellular location">
    <subcellularLocation>
        <location evidence="11">Virion tegument</location>
    </subcellularLocation>
    <subcellularLocation>
        <location evidence="11">Virion membrane</location>
        <topology evidence="11">Lipid-anchor</topology>
    </subcellularLocation>
    <subcellularLocation>
        <location evidence="11">Host cell membrane</location>
        <topology evidence="11">Lipid-anchor</topology>
        <orientation evidence="11">Cytoplasmic side</orientation>
    </subcellularLocation>
    <subcellularLocation>
        <location evidence="11">Host Golgi apparatus membrane</location>
        <topology evidence="11">Lipid-anchor</topology>
        <orientation evidence="11">Cytoplasmic side</orientation>
    </subcellularLocation>
    <text evidence="11">Virion membrane-associated tegument protein. Associates with host membrane lipids rafts. During virion morphogenesis, this protein probably accumulates in the endosomes and trans-Golgi where secondary envelopment occurs. It is probably transported to the cell surface from where it is endocytosed and directed to the trans-Golgi network (TGN).</text>
</comment>
<evidence type="ECO:0000256" key="7">
    <source>
        <dbReference type="ARBA" id="ARBA00022870"/>
    </source>
</evidence>
<organism evidence="13 14">
    <name type="scientific">Retroperitoneal fibromatosis-associated herpesvirus</name>
    <dbReference type="NCBI Taxonomy" id="111469"/>
    <lineage>
        <taxon>Viruses</taxon>
        <taxon>Duplodnaviria</taxon>
        <taxon>Heunggongvirae</taxon>
        <taxon>Peploviricota</taxon>
        <taxon>Herviviricetes</taxon>
        <taxon>Herpesvirales</taxon>
        <taxon>Orthoherpesviridae</taxon>
        <taxon>Gammaherpesvirinae</taxon>
        <taxon>Rhadinovirus</taxon>
        <taxon>Rhadinovirus macacinegamma8</taxon>
        <taxon>Macacine gammaherpesvirus 8</taxon>
    </lineage>
</organism>
<keyword evidence="14" id="KW-1185">Reference proteome</keyword>
<dbReference type="HAMAP" id="MF_04042">
    <property type="entry name" value="HSV_CEP3_gammahv"/>
    <property type="match status" value="1"/>
</dbReference>
<keyword evidence="9 11" id="KW-0564">Palmitate</keyword>
<dbReference type="GO" id="GO:0055036">
    <property type="term" value="C:virion membrane"/>
    <property type="evidence" value="ECO:0007669"/>
    <property type="project" value="UniProtKB-SubCell"/>
</dbReference>
<dbReference type="GO" id="GO:0044178">
    <property type="term" value="C:host cell Golgi membrane"/>
    <property type="evidence" value="ECO:0007669"/>
    <property type="project" value="UniProtKB-SubCell"/>
</dbReference>
<evidence type="ECO:0000256" key="8">
    <source>
        <dbReference type="ARBA" id="ARBA00023136"/>
    </source>
</evidence>
<dbReference type="GO" id="GO:0019033">
    <property type="term" value="C:viral tegument"/>
    <property type="evidence" value="ECO:0007669"/>
    <property type="project" value="UniProtKB-SubCell"/>
</dbReference>
<keyword evidence="10 11" id="KW-0449">Lipoprotein</keyword>
<evidence type="ECO:0000256" key="12">
    <source>
        <dbReference type="SAM" id="MobiDB-lite"/>
    </source>
</evidence>
<sequence>MGLFLSICKCAHKPVDMDGEALDLTVDFGPIGDSEKGILLLETNGTSRETPKKTQKKNKETFY</sequence>
<reference evidence="13 14" key="1">
    <citation type="journal article" date="2013" name="J. Virol.">
        <title>Next-Generation Sequence Analysis of the Genome of RFHVMn, the Macaque Homolog of Kaposi's Sarcoma (KS)-Associated Herpesvirus, from a KS-Like Tumor of a Pig-Tailed Macaque.</title>
        <authorList>
            <person name="Bruce A.G."/>
            <person name="Ryan J.T."/>
            <person name="Thomas M.J."/>
            <person name="Peng X."/>
            <person name="Grundhoff A."/>
            <person name="Tsai C.C."/>
            <person name="Rose T.M."/>
        </authorList>
    </citation>
    <scope>NUCLEOTIDE SEQUENCE [LARGE SCALE GENOMIC DNA]</scope>
    <source>
        <strain evidence="13">RFHVMnM78114</strain>
    </source>
</reference>
<evidence type="ECO:0000256" key="4">
    <source>
        <dbReference type="ARBA" id="ARBA00022707"/>
    </source>
</evidence>
<keyword evidence="4 11" id="KW-0519">Myristate</keyword>
<dbReference type="InterPro" id="IPR024360">
    <property type="entry name" value="Herpesvirus_CEP3"/>
</dbReference>
<dbReference type="EMBL" id="KF703446">
    <property type="protein sequence ID" value="AGY30720.1"/>
    <property type="molecule type" value="Genomic_DNA"/>
</dbReference>
<comment type="PTM">
    <text evidence="11">Phosphorylated. Phosphorylation does not seem to be required for recycling to the host Golgi apparatus. Packaging is selective for underphosphorylated forms.</text>
</comment>
<keyword evidence="3 11" id="KW-0920">Virion tegument</keyword>
<name>U5NIE2_9GAMA</name>
<keyword evidence="8 11" id="KW-0472">Membrane</keyword>
<comment type="subunit">
    <text evidence="11">Interacts with BGLF2; this interaction is essential for the proper localization of each protein to the assembly complex and thus for the production of infectious virus.</text>
</comment>
<keyword evidence="5 11" id="KW-1040">Host Golgi apparatus</keyword>
<dbReference type="GeneID" id="65099387"/>
<evidence type="ECO:0000256" key="11">
    <source>
        <dbReference type="HAMAP-Rule" id="MF_04042"/>
    </source>
</evidence>
<evidence type="ECO:0000313" key="14">
    <source>
        <dbReference type="Proteomes" id="UP000134372"/>
    </source>
</evidence>
<keyword evidence="6 11" id="KW-0946">Virion</keyword>
<dbReference type="Proteomes" id="UP000134372">
    <property type="component" value="Segment"/>
</dbReference>
<comment type="function">
    <text evidence="11">Plays an important role in the cytoplasmic envelopment of tegument proteins and capsids during the assembly and egress processes. Participates also in viral entry at the fusion step probably by regulating the core fusion machinery.</text>
</comment>
<evidence type="ECO:0000256" key="5">
    <source>
        <dbReference type="ARBA" id="ARBA00022812"/>
    </source>
</evidence>
<feature type="compositionally biased region" description="Basic and acidic residues" evidence="12">
    <location>
        <begin position="49"/>
        <end position="63"/>
    </location>
</feature>
<keyword evidence="7 11" id="KW-1043">Host membrane</keyword>
<keyword evidence="2 11" id="KW-0597">Phosphoprotein</keyword>
<evidence type="ECO:0000313" key="13">
    <source>
        <dbReference type="EMBL" id="AGY30720.1"/>
    </source>
</evidence>
<evidence type="ECO:0000256" key="1">
    <source>
        <dbReference type="ARBA" id="ARBA00022511"/>
    </source>
</evidence>
<dbReference type="RefSeq" id="YP_010084401.1">
    <property type="nucleotide sequence ID" value="NC_055135.1"/>
</dbReference>
<feature type="region of interest" description="Disordered" evidence="12">
    <location>
        <begin position="43"/>
        <end position="63"/>
    </location>
</feature>
<comment type="PTM">
    <text evidence="11">Myristoylation and palmitoylation (probably on one or more of the nearby cysteines at the N-terminus) enable membrane-binding and Golgi apparatus-specific targeting and are essential for efficient packaging.</text>
</comment>
<evidence type="ECO:0000256" key="2">
    <source>
        <dbReference type="ARBA" id="ARBA00022553"/>
    </source>
</evidence>
<comment type="similarity">
    <text evidence="11">Belongs to the herpesviridae cytoplasmic envelopment protein 3 family.</text>
</comment>
<dbReference type="GO" id="GO:0020002">
    <property type="term" value="C:host cell plasma membrane"/>
    <property type="evidence" value="ECO:0007669"/>
    <property type="project" value="UniProtKB-SubCell"/>
</dbReference>
<evidence type="ECO:0000256" key="6">
    <source>
        <dbReference type="ARBA" id="ARBA00022844"/>
    </source>
</evidence>
<evidence type="ECO:0000256" key="9">
    <source>
        <dbReference type="ARBA" id="ARBA00023139"/>
    </source>
</evidence>
<dbReference type="GO" id="GO:0046760">
    <property type="term" value="P:viral budding from Golgi membrane"/>
    <property type="evidence" value="ECO:0007669"/>
    <property type="project" value="UniProtKB-UniRule"/>
</dbReference>
<evidence type="ECO:0000256" key="10">
    <source>
        <dbReference type="ARBA" id="ARBA00023288"/>
    </source>
</evidence>
<feature type="lipid moiety-binding region" description="N-myristoyl glycine; by host" evidence="11">
    <location>
        <position position="2"/>
    </location>
</feature>
<proteinExistence type="inferred from homology"/>
<keyword evidence="1 11" id="KW-1032">Host cell membrane</keyword>
<dbReference type="KEGG" id="vg:65099387"/>
<protein>
    <recommendedName>
        <fullName evidence="11">Cytoplasmic envelopment protein 3</fullName>
    </recommendedName>
</protein>
<accession>U5NIE2</accession>
<evidence type="ECO:0000256" key="3">
    <source>
        <dbReference type="ARBA" id="ARBA00022580"/>
    </source>
</evidence>
<feature type="initiator methionine" description="Removed; by host" evidence="11">
    <location>
        <position position="1"/>
    </location>
</feature>
<dbReference type="Pfam" id="PF10813">
    <property type="entry name" value="Herpesvir_UL11"/>
    <property type="match status" value="1"/>
</dbReference>